<dbReference type="Gene3D" id="2.60.40.1630">
    <property type="entry name" value="bacillus anthracis domain"/>
    <property type="match status" value="1"/>
</dbReference>
<proteinExistence type="predicted"/>
<dbReference type="RefSeq" id="WP_066083234.1">
    <property type="nucleotide sequence ID" value="NZ_CP126114.1"/>
</dbReference>
<feature type="domain" description="DUF4179" evidence="2">
    <location>
        <begin position="38"/>
        <end position="125"/>
    </location>
</feature>
<evidence type="ECO:0000259" key="2">
    <source>
        <dbReference type="Pfam" id="PF13786"/>
    </source>
</evidence>
<name>A0AA95MPU8_9BACI</name>
<evidence type="ECO:0000259" key="3">
    <source>
        <dbReference type="Pfam" id="PF18705"/>
    </source>
</evidence>
<evidence type="ECO:0000256" key="1">
    <source>
        <dbReference type="SAM" id="Phobius"/>
    </source>
</evidence>
<protein>
    <submittedName>
        <fullName evidence="4">DUF4179 domain-containing protein</fullName>
    </submittedName>
</protein>
<evidence type="ECO:0000313" key="4">
    <source>
        <dbReference type="EMBL" id="WHY87242.1"/>
    </source>
</evidence>
<dbReference type="InterPro" id="IPR025436">
    <property type="entry name" value="DUF4179"/>
</dbReference>
<keyword evidence="1" id="KW-0812">Transmembrane</keyword>
<dbReference type="Proteomes" id="UP001178288">
    <property type="component" value="Chromosome"/>
</dbReference>
<accession>A0AA95MPU8</accession>
<keyword evidence="1" id="KW-1133">Transmembrane helix</keyword>
<keyword evidence="5" id="KW-1185">Reference proteome</keyword>
<sequence>MKKKFFQEEYEKIEVPKEAVLQAIKAGVGRANPGEKPRKNKAIVLTAAAAAVILISTSFMVPSVSKVMADMPLIGQFFKDKVGENLASQKLITQLNETSSHNGIDVSITSAYYDGAVIGVTFDVRGKVKTDQEGNLRGIYEIFDGDKRIDDSKELVYLEHSDNGYTGQIQLIYPKLELPADTTFPLEFKSIGEEEGSWRFNVPIKQLAYETIMTDKESEKGDIKVHFDSIIAGKASTAINYTASFPSEGKYDQVRLAVFDDKENPIHLIADGIDLETKKTGNQFIVKGRTIIPQALKGKTSYLEIRPAVALEEPDQFVSINELTPVQIKSNRQDLTVNVEKVSLNGKRFTIDFQINNGENRNEPFNFFQDFAKNDVTLVEESRKDIYEAPINHTIKTLDKAKLRFRSTFDLSELNNFNPEDYVVRVRLGSMSANMPLEIEPVKIELQN</sequence>
<gene>
    <name evidence="4" type="ORF">QNH39_05120</name>
</gene>
<dbReference type="KEGG" id="nnv:QNH39_05120"/>
<evidence type="ECO:0000313" key="5">
    <source>
        <dbReference type="Proteomes" id="UP001178288"/>
    </source>
</evidence>
<dbReference type="Pfam" id="PF13786">
    <property type="entry name" value="DUF4179"/>
    <property type="match status" value="1"/>
</dbReference>
<feature type="transmembrane region" description="Helical" evidence="1">
    <location>
        <begin position="42"/>
        <end position="61"/>
    </location>
</feature>
<keyword evidence="1" id="KW-0472">Membrane</keyword>
<organism evidence="4 5">
    <name type="scientific">Neobacillus novalis</name>
    <dbReference type="NCBI Taxonomy" id="220687"/>
    <lineage>
        <taxon>Bacteria</taxon>
        <taxon>Bacillati</taxon>
        <taxon>Bacillota</taxon>
        <taxon>Bacilli</taxon>
        <taxon>Bacillales</taxon>
        <taxon>Bacillaceae</taxon>
        <taxon>Neobacillus</taxon>
    </lineage>
</organism>
<dbReference type="AlphaFoldDB" id="A0AA95MPU8"/>
<reference evidence="4" key="1">
    <citation type="submission" date="2023-05" db="EMBL/GenBank/DDBJ databases">
        <title>Comparative genomics of Bacillaceae isolates and their secondary metabolite potential.</title>
        <authorList>
            <person name="Song L."/>
            <person name="Nielsen L.J."/>
            <person name="Mohite O."/>
            <person name="Xu X."/>
            <person name="Weber T."/>
            <person name="Kovacs A.T."/>
        </authorList>
    </citation>
    <scope>NUCLEOTIDE SEQUENCE</scope>
    <source>
        <strain evidence="4">XLM17</strain>
    </source>
</reference>
<dbReference type="Pfam" id="PF18705">
    <property type="entry name" value="DUF5643"/>
    <property type="match status" value="1"/>
</dbReference>
<dbReference type="EMBL" id="CP126114">
    <property type="protein sequence ID" value="WHY87242.1"/>
    <property type="molecule type" value="Genomic_DNA"/>
</dbReference>
<feature type="domain" description="DUF5643" evidence="3">
    <location>
        <begin position="211"/>
        <end position="322"/>
    </location>
</feature>
<dbReference type="InterPro" id="IPR040680">
    <property type="entry name" value="DUF5643"/>
</dbReference>